<evidence type="ECO:0000313" key="3">
    <source>
        <dbReference type="Proteomes" id="UP001057291"/>
    </source>
</evidence>
<protein>
    <recommendedName>
        <fullName evidence="1">Core domain-containing protein</fullName>
    </recommendedName>
</protein>
<comment type="caution">
    <text evidence="2">The sequence shown here is derived from an EMBL/GenBank/DDBJ whole genome shotgun (WGS) entry which is preliminary data.</text>
</comment>
<sequence>MTYDLVLDEPRPDDDIFDYGPIHVVVDRASRIYMDDTVTIDYDEEKGGYVLKSPSQIIPGVFRL</sequence>
<dbReference type="Gene3D" id="2.60.300.12">
    <property type="entry name" value="HesB-like domain"/>
    <property type="match status" value="1"/>
</dbReference>
<name>A0AAV4LG61_9BACL</name>
<organism evidence="2 3">
    <name type="scientific">Collibacillus ludicampi</name>
    <dbReference type="NCBI Taxonomy" id="2771369"/>
    <lineage>
        <taxon>Bacteria</taxon>
        <taxon>Bacillati</taxon>
        <taxon>Bacillota</taxon>
        <taxon>Bacilli</taxon>
        <taxon>Bacillales</taxon>
        <taxon>Alicyclobacillaceae</taxon>
        <taxon>Collibacillus</taxon>
    </lineage>
</organism>
<feature type="domain" description="Core" evidence="1">
    <location>
        <begin position="5"/>
        <end position="58"/>
    </location>
</feature>
<dbReference type="EMBL" id="BOQE01000001">
    <property type="protein sequence ID" value="GIM46814.1"/>
    <property type="molecule type" value="Genomic_DNA"/>
</dbReference>
<dbReference type="RefSeq" id="WP_282199866.1">
    <property type="nucleotide sequence ID" value="NZ_BOQE01000001.1"/>
</dbReference>
<dbReference type="InterPro" id="IPR035903">
    <property type="entry name" value="HesB-like_dom_sf"/>
</dbReference>
<gene>
    <name evidence="2" type="ORF">DNHGIG_23630</name>
</gene>
<dbReference type="AlphaFoldDB" id="A0AAV4LG61"/>
<keyword evidence="3" id="KW-1185">Reference proteome</keyword>
<reference evidence="2" key="1">
    <citation type="journal article" date="2023" name="Int. J. Syst. Evol. Microbiol.">
        <title>Collibacillus ludicampi gen. nov., sp. nov., a new soil bacterium of the family Alicyclobacillaceae.</title>
        <authorList>
            <person name="Jojima T."/>
            <person name="Ioku Y."/>
            <person name="Fukuta Y."/>
            <person name="Shirasaka N."/>
            <person name="Matsumura Y."/>
            <person name="Mori M."/>
        </authorList>
    </citation>
    <scope>NUCLEOTIDE SEQUENCE</scope>
    <source>
        <strain evidence="2">TP075</strain>
    </source>
</reference>
<dbReference type="SUPFAM" id="SSF89360">
    <property type="entry name" value="HesB-like domain"/>
    <property type="match status" value="1"/>
</dbReference>
<accession>A0AAV4LG61</accession>
<evidence type="ECO:0000259" key="1">
    <source>
        <dbReference type="Pfam" id="PF01521"/>
    </source>
</evidence>
<proteinExistence type="predicted"/>
<dbReference type="InterPro" id="IPR000361">
    <property type="entry name" value="ATAP_core_dom"/>
</dbReference>
<dbReference type="Proteomes" id="UP001057291">
    <property type="component" value="Unassembled WGS sequence"/>
</dbReference>
<evidence type="ECO:0000313" key="2">
    <source>
        <dbReference type="EMBL" id="GIM46814.1"/>
    </source>
</evidence>
<dbReference type="Pfam" id="PF01521">
    <property type="entry name" value="Fe-S_biosyn"/>
    <property type="match status" value="1"/>
</dbReference>